<protein>
    <submittedName>
        <fullName evidence="1">Uncharacterized protein</fullName>
    </submittedName>
</protein>
<dbReference type="EMBL" id="PFWU01000052">
    <property type="protein sequence ID" value="PJA45059.1"/>
    <property type="molecule type" value="Genomic_DNA"/>
</dbReference>
<dbReference type="Proteomes" id="UP000229385">
    <property type="component" value="Unassembled WGS sequence"/>
</dbReference>
<evidence type="ECO:0000313" key="2">
    <source>
        <dbReference type="Proteomes" id="UP000229385"/>
    </source>
</evidence>
<organism evidence="1 2">
    <name type="scientific">Candidatus Uhrbacteria bacterium CG_4_9_14_3_um_filter_50_9</name>
    <dbReference type="NCBI Taxonomy" id="1975035"/>
    <lineage>
        <taxon>Bacteria</taxon>
        <taxon>Candidatus Uhriibacteriota</taxon>
    </lineage>
</organism>
<comment type="caution">
    <text evidence="1">The sequence shown here is derived from an EMBL/GenBank/DDBJ whole genome shotgun (WGS) entry which is preliminary data.</text>
</comment>
<accession>A0A2M7XB17</accession>
<evidence type="ECO:0000313" key="1">
    <source>
        <dbReference type="EMBL" id="PJA45059.1"/>
    </source>
</evidence>
<gene>
    <name evidence="1" type="ORF">CO174_05245</name>
</gene>
<reference evidence="2" key="1">
    <citation type="submission" date="2017-09" db="EMBL/GenBank/DDBJ databases">
        <title>Depth-based differentiation of microbial function through sediment-hosted aquifers and enrichment of novel symbionts in the deep terrestrial subsurface.</title>
        <authorList>
            <person name="Probst A.J."/>
            <person name="Ladd B."/>
            <person name="Jarett J.K."/>
            <person name="Geller-Mcgrath D.E."/>
            <person name="Sieber C.M.K."/>
            <person name="Emerson J.B."/>
            <person name="Anantharaman K."/>
            <person name="Thomas B.C."/>
            <person name="Malmstrom R."/>
            <person name="Stieglmeier M."/>
            <person name="Klingl A."/>
            <person name="Woyke T."/>
            <person name="Ryan C.M."/>
            <person name="Banfield J.F."/>
        </authorList>
    </citation>
    <scope>NUCLEOTIDE SEQUENCE [LARGE SCALE GENOMIC DNA]</scope>
</reference>
<sequence>MQPAEEEKAPERLVLGRDVVVSRVNLCSGIVPDKLARLICESRQGPPWSEKVHCPNCGKNDFLISNPEGNTCGECHKGVVEITWTIERATQALLEGAARESQVHAAVLNPRSAPVPIGLIEVLPCELLDLNREMNDRSAVAIVRATRHRGRFAFVRNLSVHEDYAREDIYYALLESTVRSSADESMPFVLLVAESSMPHRICQRLRLPLAMWAKNGALLLGGMLRAH</sequence>
<proteinExistence type="predicted"/>
<name>A0A2M7XB17_9BACT</name>
<dbReference type="AlphaFoldDB" id="A0A2M7XB17"/>